<feature type="domain" description="Tyr recombinase" evidence="5">
    <location>
        <begin position="325"/>
        <end position="488"/>
    </location>
</feature>
<dbReference type="InterPro" id="IPR050090">
    <property type="entry name" value="Tyrosine_recombinase_XerCD"/>
</dbReference>
<dbReference type="GO" id="GO:0003677">
    <property type="term" value="F:DNA binding"/>
    <property type="evidence" value="ECO:0007669"/>
    <property type="project" value="UniProtKB-KW"/>
</dbReference>
<evidence type="ECO:0000256" key="4">
    <source>
        <dbReference type="SAM" id="MobiDB-lite"/>
    </source>
</evidence>
<dbReference type="PROSITE" id="PS51898">
    <property type="entry name" value="TYR_RECOMBINASE"/>
    <property type="match status" value="1"/>
</dbReference>
<gene>
    <name evidence="6" type="ORF">F8S09_17050</name>
</gene>
<keyword evidence="3" id="KW-0233">DNA recombination</keyword>
<protein>
    <submittedName>
        <fullName evidence="6">Tyrosine-type recombinase/integrase</fullName>
    </submittedName>
</protein>
<sequence length="490" mass="53777">MAGSDPRRRHPAARRRKPLGRRRVQLPGMETSPGGHAAEVPSRVKARAPTRGATVPLFQGRAPPCRGLRPRRRWACGVPHRLLPGPEPGGWGTRRAVPDFRRLQCRKVPARQRRPAAAPGSSGYGRPCPGGGPGAARLGPRPALRRGEREQPEQDSRPARTGGHPEEGPRGGREDGAGEMTLDLYRHGPLAPSRAWVSLAPEERRRRAVAAVAEQDVGTLLDLLEAHHVRTHGHVSQETLRKYRLGARVWLDYTQSHAVKVLHPDPEHADLWVRGLEASGKSPASVGVLLAGARALYAALRWAKATTDHPFTDVKPRKDKRRPWDKRQPYPEGDVGRLLAVAPIEMRVLLRLGGVAGLRASEITSLKWGDLDLDGGSLTVRNGKGGKTRRVLLSSSLMADLRELGPQHDEVAVIGRTPEAARGRLRTLCQREGIPYLGLHALRHTAGTRLVRAGFQLQDVAEHLGHSDVQTARTYGKWADDRLKEHMRGS</sequence>
<dbReference type="GO" id="GO:0015074">
    <property type="term" value="P:DNA integration"/>
    <property type="evidence" value="ECO:0007669"/>
    <property type="project" value="UniProtKB-KW"/>
</dbReference>
<keyword evidence="1" id="KW-0229">DNA integration</keyword>
<keyword evidence="2" id="KW-0238">DNA-binding</keyword>
<dbReference type="Gene3D" id="1.10.150.130">
    <property type="match status" value="1"/>
</dbReference>
<evidence type="ECO:0000256" key="2">
    <source>
        <dbReference type="ARBA" id="ARBA00023125"/>
    </source>
</evidence>
<feature type="compositionally biased region" description="Low complexity" evidence="4">
    <location>
        <begin position="115"/>
        <end position="127"/>
    </location>
</feature>
<dbReference type="EMBL" id="WBSL01000023">
    <property type="protein sequence ID" value="MPY68364.1"/>
    <property type="molecule type" value="Genomic_DNA"/>
</dbReference>
<dbReference type="InterPro" id="IPR011010">
    <property type="entry name" value="DNA_brk_join_enz"/>
</dbReference>
<dbReference type="InterPro" id="IPR013762">
    <property type="entry name" value="Integrase-like_cat_sf"/>
</dbReference>
<comment type="caution">
    <text evidence="6">The sequence shown here is derived from an EMBL/GenBank/DDBJ whole genome shotgun (WGS) entry which is preliminary data.</text>
</comment>
<feature type="compositionally biased region" description="Basic and acidic residues" evidence="4">
    <location>
        <begin position="145"/>
        <end position="176"/>
    </location>
</feature>
<dbReference type="SUPFAM" id="SSF56349">
    <property type="entry name" value="DNA breaking-rejoining enzymes"/>
    <property type="match status" value="1"/>
</dbReference>
<dbReference type="PANTHER" id="PTHR30349">
    <property type="entry name" value="PHAGE INTEGRASE-RELATED"/>
    <property type="match status" value="1"/>
</dbReference>
<dbReference type="CDD" id="cd00397">
    <property type="entry name" value="DNA_BRE_C"/>
    <property type="match status" value="1"/>
</dbReference>
<accession>A0A7X1TTC8</accession>
<evidence type="ECO:0000256" key="1">
    <source>
        <dbReference type="ARBA" id="ARBA00022908"/>
    </source>
</evidence>
<keyword evidence="7" id="KW-1185">Reference proteome</keyword>
<dbReference type="GO" id="GO:0006310">
    <property type="term" value="P:DNA recombination"/>
    <property type="evidence" value="ECO:0007669"/>
    <property type="project" value="UniProtKB-KW"/>
</dbReference>
<dbReference type="InterPro" id="IPR004107">
    <property type="entry name" value="Integrase_SAM-like_N"/>
</dbReference>
<reference evidence="6 7" key="1">
    <citation type="submission" date="2019-10" db="EMBL/GenBank/DDBJ databases">
        <title>Deinococcus sp. isolated from soil.</title>
        <authorList>
            <person name="Li Y."/>
            <person name="Wang J."/>
        </authorList>
    </citation>
    <scope>NUCLEOTIDE SEQUENCE [LARGE SCALE GENOMIC DNA]</scope>
    <source>
        <strain evidence="6 7">SDU3-2</strain>
    </source>
</reference>
<evidence type="ECO:0000313" key="7">
    <source>
        <dbReference type="Proteomes" id="UP000484842"/>
    </source>
</evidence>
<dbReference type="Pfam" id="PF02899">
    <property type="entry name" value="Phage_int_SAM_1"/>
    <property type="match status" value="1"/>
</dbReference>
<dbReference type="PANTHER" id="PTHR30349:SF81">
    <property type="entry name" value="TYROSINE RECOMBINASE XERC"/>
    <property type="match status" value="1"/>
</dbReference>
<organism evidence="6 7">
    <name type="scientific">Deinococcus terrestris</name>
    <dbReference type="NCBI Taxonomy" id="2651870"/>
    <lineage>
        <taxon>Bacteria</taxon>
        <taxon>Thermotogati</taxon>
        <taxon>Deinococcota</taxon>
        <taxon>Deinococci</taxon>
        <taxon>Deinococcales</taxon>
        <taxon>Deinococcaceae</taxon>
        <taxon>Deinococcus</taxon>
    </lineage>
</organism>
<dbReference type="AlphaFoldDB" id="A0A7X1TTC8"/>
<feature type="region of interest" description="Disordered" evidence="4">
    <location>
        <begin position="1"/>
        <end position="64"/>
    </location>
</feature>
<evidence type="ECO:0000259" key="5">
    <source>
        <dbReference type="PROSITE" id="PS51898"/>
    </source>
</evidence>
<dbReference type="InterPro" id="IPR010998">
    <property type="entry name" value="Integrase_recombinase_N"/>
</dbReference>
<proteinExistence type="predicted"/>
<dbReference type="Gene3D" id="1.10.443.10">
    <property type="entry name" value="Intergrase catalytic core"/>
    <property type="match status" value="1"/>
</dbReference>
<dbReference type="Proteomes" id="UP000484842">
    <property type="component" value="Unassembled WGS sequence"/>
</dbReference>
<feature type="compositionally biased region" description="Basic residues" evidence="4">
    <location>
        <begin position="7"/>
        <end position="24"/>
    </location>
</feature>
<feature type="region of interest" description="Disordered" evidence="4">
    <location>
        <begin position="106"/>
        <end position="178"/>
    </location>
</feature>
<feature type="region of interest" description="Disordered" evidence="4">
    <location>
        <begin position="310"/>
        <end position="329"/>
    </location>
</feature>
<evidence type="ECO:0000256" key="3">
    <source>
        <dbReference type="ARBA" id="ARBA00023172"/>
    </source>
</evidence>
<dbReference type="InterPro" id="IPR002104">
    <property type="entry name" value="Integrase_catalytic"/>
</dbReference>
<name>A0A7X1TTC8_9DEIO</name>
<evidence type="ECO:0000313" key="6">
    <source>
        <dbReference type="EMBL" id="MPY68364.1"/>
    </source>
</evidence>
<dbReference type="Pfam" id="PF00589">
    <property type="entry name" value="Phage_integrase"/>
    <property type="match status" value="1"/>
</dbReference>